<keyword evidence="2" id="KW-0819">tRNA processing</keyword>
<accession>A0A7F5RL58</accession>
<organism evidence="4 5">
    <name type="scientific">Agrilus planipennis</name>
    <name type="common">Emerald ash borer</name>
    <name type="synonym">Agrilus marcopoli</name>
    <dbReference type="NCBI Taxonomy" id="224129"/>
    <lineage>
        <taxon>Eukaryota</taxon>
        <taxon>Metazoa</taxon>
        <taxon>Ecdysozoa</taxon>
        <taxon>Arthropoda</taxon>
        <taxon>Hexapoda</taxon>
        <taxon>Insecta</taxon>
        <taxon>Pterygota</taxon>
        <taxon>Neoptera</taxon>
        <taxon>Endopterygota</taxon>
        <taxon>Coleoptera</taxon>
        <taxon>Polyphaga</taxon>
        <taxon>Elateriformia</taxon>
        <taxon>Buprestoidea</taxon>
        <taxon>Buprestidae</taxon>
        <taxon>Agrilinae</taxon>
        <taxon>Agrilus</taxon>
    </lineage>
</organism>
<dbReference type="InParanoid" id="A0A7F5RL58"/>
<feature type="domain" description="tRNA-splicing endonuclease subunit Sen15" evidence="3">
    <location>
        <begin position="47"/>
        <end position="140"/>
    </location>
</feature>
<keyword evidence="4" id="KW-1185">Reference proteome</keyword>
<dbReference type="Pfam" id="PF09631">
    <property type="entry name" value="Sen15"/>
    <property type="match status" value="1"/>
</dbReference>
<dbReference type="RefSeq" id="XP_025836754.1">
    <property type="nucleotide sequence ID" value="XM_025980969.1"/>
</dbReference>
<dbReference type="InterPro" id="IPR011856">
    <property type="entry name" value="tRNA_endonuc-like_dom_sf"/>
</dbReference>
<dbReference type="AlphaFoldDB" id="A0A7F5RL58"/>
<dbReference type="InterPro" id="IPR018593">
    <property type="entry name" value="tRNA-endonuc_su_Sen15"/>
</dbReference>
<evidence type="ECO:0000256" key="2">
    <source>
        <dbReference type="ARBA" id="ARBA00022694"/>
    </source>
</evidence>
<reference evidence="5" key="1">
    <citation type="submission" date="2025-08" db="UniProtKB">
        <authorList>
            <consortium name="RefSeq"/>
        </authorList>
    </citation>
    <scope>IDENTIFICATION</scope>
    <source>
        <tissue evidence="5">Entire body</tissue>
    </source>
</reference>
<dbReference type="Gene3D" id="3.40.1350.10">
    <property type="match status" value="1"/>
</dbReference>
<dbReference type="SUPFAM" id="SSF53032">
    <property type="entry name" value="tRNA-intron endonuclease catalytic domain-like"/>
    <property type="match status" value="1"/>
</dbReference>
<dbReference type="InterPro" id="IPR036167">
    <property type="entry name" value="tRNA_intron_Endo_cat-like_sf"/>
</dbReference>
<evidence type="ECO:0000313" key="4">
    <source>
        <dbReference type="Proteomes" id="UP000192223"/>
    </source>
</evidence>
<proteinExistence type="inferred from homology"/>
<dbReference type="Proteomes" id="UP000192223">
    <property type="component" value="Unplaced"/>
</dbReference>
<dbReference type="GO" id="GO:0006388">
    <property type="term" value="P:tRNA splicing, via endonucleolytic cleavage and ligation"/>
    <property type="evidence" value="ECO:0007669"/>
    <property type="project" value="InterPro"/>
</dbReference>
<dbReference type="GO" id="GO:0003676">
    <property type="term" value="F:nucleic acid binding"/>
    <property type="evidence" value="ECO:0007669"/>
    <property type="project" value="InterPro"/>
</dbReference>
<gene>
    <name evidence="5" type="primary">LOC108733381</name>
</gene>
<dbReference type="GeneID" id="108733381"/>
<name>A0A7F5RL58_AGRPL</name>
<dbReference type="PANTHER" id="PTHR28582:SF1">
    <property type="entry name" value="TRNA-SPLICING ENDONUCLEASE SUBUNIT SEN15"/>
    <property type="match status" value="1"/>
</dbReference>
<comment type="similarity">
    <text evidence="1">Belongs to the SEN15 family.</text>
</comment>
<evidence type="ECO:0000313" key="5">
    <source>
        <dbReference type="RefSeq" id="XP_025836754.1"/>
    </source>
</evidence>
<dbReference type="GO" id="GO:0005634">
    <property type="term" value="C:nucleus"/>
    <property type="evidence" value="ECO:0007669"/>
    <property type="project" value="UniProtKB-ARBA"/>
</dbReference>
<sequence>MEAMNEHMLHTIHNPKMNAGQNTDEALISEFMKLGCKSKKEAAQVLQIYYELSEVRRYWEVEYFFDIKTEKMYLTAKRKRAAAPTIFLPVPTTEKLSLIELQNFMDSVASDSRSVCLVMINSDSTTIFYELSEGLNLPQESSRKVQENHGEAIDKVLRKHHNEISQSALLGLTLKLPQQNKS</sequence>
<evidence type="ECO:0000259" key="3">
    <source>
        <dbReference type="Pfam" id="PF09631"/>
    </source>
</evidence>
<protein>
    <submittedName>
        <fullName evidence="5">Uncharacterized protein LOC108733381</fullName>
    </submittedName>
</protein>
<dbReference type="PANTHER" id="PTHR28582">
    <property type="entry name" value="TRNA-SPLICING ENDONUCLEASE SUBUNIT SEN15"/>
    <property type="match status" value="1"/>
</dbReference>
<dbReference type="KEGG" id="apln:108733381"/>
<evidence type="ECO:0000256" key="1">
    <source>
        <dbReference type="ARBA" id="ARBA00006091"/>
    </source>
</evidence>
<dbReference type="OrthoDB" id="10002170at2759"/>